<protein>
    <submittedName>
        <fullName evidence="2">NAD-dependent DNA ligase LigA</fullName>
    </submittedName>
</protein>
<dbReference type="SMART" id="SM00292">
    <property type="entry name" value="BRCT"/>
    <property type="match status" value="1"/>
</dbReference>
<evidence type="ECO:0000259" key="1">
    <source>
        <dbReference type="PROSITE" id="PS50172"/>
    </source>
</evidence>
<dbReference type="GO" id="GO:0006281">
    <property type="term" value="P:DNA repair"/>
    <property type="evidence" value="ECO:0007669"/>
    <property type="project" value="UniProtKB-KW"/>
</dbReference>
<keyword evidence="3" id="KW-1185">Reference proteome</keyword>
<dbReference type="PROSITE" id="PS50172">
    <property type="entry name" value="BRCT"/>
    <property type="match status" value="1"/>
</dbReference>
<organism evidence="2 3">
    <name type="scientific">Planomonospora sphaerica</name>
    <dbReference type="NCBI Taxonomy" id="161355"/>
    <lineage>
        <taxon>Bacteria</taxon>
        <taxon>Bacillati</taxon>
        <taxon>Actinomycetota</taxon>
        <taxon>Actinomycetes</taxon>
        <taxon>Streptosporangiales</taxon>
        <taxon>Streptosporangiaceae</taxon>
        <taxon>Planomonospora</taxon>
    </lineage>
</organism>
<proteinExistence type="predicted"/>
<dbReference type="EMBL" id="BDCX01000028">
    <property type="protein sequence ID" value="GAT71359.1"/>
    <property type="molecule type" value="Genomic_DNA"/>
</dbReference>
<gene>
    <name evidence="2" type="ORF">PS9374_07050</name>
</gene>
<dbReference type="InterPro" id="IPR001357">
    <property type="entry name" value="BRCT_dom"/>
</dbReference>
<reference evidence="2 3" key="1">
    <citation type="journal article" date="2016" name="Genome Announc.">
        <title>Draft Genome Sequence of Planomonospora sphaerica JCM9374, a Rare Actinomycete.</title>
        <authorList>
            <person name="Dohra H."/>
            <person name="Suzuki T."/>
            <person name="Inoue Y."/>
            <person name="Kodani S."/>
        </authorList>
    </citation>
    <scope>NUCLEOTIDE SEQUENCE [LARGE SCALE GENOMIC DNA]</scope>
    <source>
        <strain evidence="2 3">JCM 9374</strain>
    </source>
</reference>
<sequence>MSRRIARHFGSMEAIRTATAEDIQAVEGMGPEKAPVVVAELAEMSDLIDKLIAVGGNMTEPGTVPAFTGQAPGGGEPAGADLPLAGMAVVVTGAMTGPLQELSRNQMNELIERADGRASFSVSAKTSLLVAGEKAGSKRAKAEGLGVTIVGPEEFAEMVAAFL</sequence>
<dbReference type="SUPFAM" id="SSF52113">
    <property type="entry name" value="BRCT domain"/>
    <property type="match status" value="1"/>
</dbReference>
<dbReference type="Proteomes" id="UP000077701">
    <property type="component" value="Unassembled WGS sequence"/>
</dbReference>
<dbReference type="InterPro" id="IPR010994">
    <property type="entry name" value="RuvA_2-like"/>
</dbReference>
<comment type="caution">
    <text evidence="2">The sequence shown here is derived from an EMBL/GenBank/DDBJ whole genome shotgun (WGS) entry which is preliminary data.</text>
</comment>
<dbReference type="CDD" id="cd17748">
    <property type="entry name" value="BRCT_DNA_ligase_like"/>
    <property type="match status" value="1"/>
</dbReference>
<dbReference type="Pfam" id="PF00533">
    <property type="entry name" value="BRCT"/>
    <property type="match status" value="1"/>
</dbReference>
<feature type="domain" description="BRCT" evidence="1">
    <location>
        <begin position="79"/>
        <end position="163"/>
    </location>
</feature>
<dbReference type="InterPro" id="IPR036420">
    <property type="entry name" value="BRCT_dom_sf"/>
</dbReference>
<dbReference type="RefSeq" id="WP_068904414.1">
    <property type="nucleotide sequence ID" value="NZ_BDCX01000028.1"/>
</dbReference>
<reference evidence="3" key="2">
    <citation type="submission" date="2016-04" db="EMBL/GenBank/DDBJ databases">
        <title>Planomonospora sphaerica JCM9374 whole genome shotgun sequence.</title>
        <authorList>
            <person name="Suzuki T."/>
            <person name="Dohra H."/>
            <person name="Kodani S."/>
        </authorList>
    </citation>
    <scope>NUCLEOTIDE SEQUENCE [LARGE SCALE GENOMIC DNA]</scope>
    <source>
        <strain evidence="3">JCM 9374</strain>
    </source>
</reference>
<evidence type="ECO:0000313" key="2">
    <source>
        <dbReference type="EMBL" id="GAT71359.1"/>
    </source>
</evidence>
<keyword evidence="2" id="KW-0436">Ligase</keyword>
<dbReference type="GO" id="GO:0016874">
    <property type="term" value="F:ligase activity"/>
    <property type="evidence" value="ECO:0007669"/>
    <property type="project" value="UniProtKB-KW"/>
</dbReference>
<dbReference type="SUPFAM" id="SSF47781">
    <property type="entry name" value="RuvA domain 2-like"/>
    <property type="match status" value="1"/>
</dbReference>
<evidence type="ECO:0000313" key="3">
    <source>
        <dbReference type="Proteomes" id="UP000077701"/>
    </source>
</evidence>
<name>A0A161LZ94_9ACTN</name>
<dbReference type="AlphaFoldDB" id="A0A161LZ94"/>
<dbReference type="Gene3D" id="3.40.50.10190">
    <property type="entry name" value="BRCT domain"/>
    <property type="match status" value="1"/>
</dbReference>
<dbReference type="STRING" id="161355.PS9374_07050"/>
<accession>A0A161LZ94</accession>
<dbReference type="Gene3D" id="1.10.150.20">
    <property type="entry name" value="5' to 3' exonuclease, C-terminal subdomain"/>
    <property type="match status" value="1"/>
</dbReference>
<dbReference type="OrthoDB" id="9759736at2"/>